<keyword evidence="7" id="KW-0406">Ion transport</keyword>
<feature type="transmembrane region" description="Helical" evidence="10">
    <location>
        <begin position="116"/>
        <end position="137"/>
    </location>
</feature>
<dbReference type="EMBL" id="CP045503">
    <property type="protein sequence ID" value="QPG57524.1"/>
    <property type="molecule type" value="Genomic_DNA"/>
</dbReference>
<feature type="transmembrane region" description="Helical" evidence="10">
    <location>
        <begin position="87"/>
        <end position="110"/>
    </location>
</feature>
<feature type="transmembrane region" description="Helical" evidence="10">
    <location>
        <begin position="310"/>
        <end position="331"/>
    </location>
</feature>
<dbReference type="Proteomes" id="UP000316416">
    <property type="component" value="Chromosome"/>
</dbReference>
<organism evidence="12 13">
    <name type="scientific">Shewanella eurypsychrophilus</name>
    <dbReference type="NCBI Taxonomy" id="2593656"/>
    <lineage>
        <taxon>Bacteria</taxon>
        <taxon>Pseudomonadati</taxon>
        <taxon>Pseudomonadota</taxon>
        <taxon>Gammaproteobacteria</taxon>
        <taxon>Alteromonadales</taxon>
        <taxon>Shewanellaceae</taxon>
        <taxon>Shewanella</taxon>
    </lineage>
</organism>
<keyword evidence="8 10" id="KW-0472">Membrane</keyword>
<gene>
    <name evidence="12" type="ORF">FM038_008765</name>
</gene>
<feature type="transmembrane region" description="Helical" evidence="10">
    <location>
        <begin position="6"/>
        <end position="24"/>
    </location>
</feature>
<keyword evidence="3" id="KW-0050">Antiport</keyword>
<evidence type="ECO:0000256" key="6">
    <source>
        <dbReference type="ARBA" id="ARBA00023053"/>
    </source>
</evidence>
<dbReference type="RefSeq" id="WP_142870332.1">
    <property type="nucleotide sequence ID" value="NZ_CP045503.2"/>
</dbReference>
<accession>A0ABX6V4N9</accession>
<dbReference type="Gene3D" id="1.20.1530.20">
    <property type="match status" value="1"/>
</dbReference>
<evidence type="ECO:0000256" key="10">
    <source>
        <dbReference type="SAM" id="Phobius"/>
    </source>
</evidence>
<evidence type="ECO:0000256" key="3">
    <source>
        <dbReference type="ARBA" id="ARBA00022449"/>
    </source>
</evidence>
<keyword evidence="2" id="KW-0813">Transport</keyword>
<evidence type="ECO:0000256" key="1">
    <source>
        <dbReference type="ARBA" id="ARBA00004141"/>
    </source>
</evidence>
<feature type="domain" description="Cation/H+ exchanger transmembrane" evidence="11">
    <location>
        <begin position="14"/>
        <end position="393"/>
    </location>
</feature>
<feature type="transmembrane region" description="Helical" evidence="10">
    <location>
        <begin position="56"/>
        <end position="75"/>
    </location>
</feature>
<evidence type="ECO:0000256" key="4">
    <source>
        <dbReference type="ARBA" id="ARBA00022692"/>
    </source>
</evidence>
<proteinExistence type="predicted"/>
<evidence type="ECO:0000256" key="2">
    <source>
        <dbReference type="ARBA" id="ARBA00022448"/>
    </source>
</evidence>
<name>A0ABX6V4N9_9GAMM</name>
<dbReference type="PANTHER" id="PTHR43562:SF3">
    <property type="entry name" value="SODIUM ION_PROTON EXCHANGER (EUROFUNG)"/>
    <property type="match status" value="1"/>
</dbReference>
<dbReference type="PANTHER" id="PTHR43562">
    <property type="entry name" value="NAPA-TYPE SODIUM/HYDROGEN ANTIPORTER"/>
    <property type="match status" value="1"/>
</dbReference>
<keyword evidence="9" id="KW-0739">Sodium transport</keyword>
<keyword evidence="4 10" id="KW-0812">Transmembrane</keyword>
<feature type="transmembrane region" description="Helical" evidence="10">
    <location>
        <begin position="281"/>
        <end position="298"/>
    </location>
</feature>
<keyword evidence="13" id="KW-1185">Reference proteome</keyword>
<feature type="transmembrane region" description="Helical" evidence="10">
    <location>
        <begin position="149"/>
        <end position="171"/>
    </location>
</feature>
<dbReference type="Pfam" id="PF00999">
    <property type="entry name" value="Na_H_Exchanger"/>
    <property type="match status" value="1"/>
</dbReference>
<feature type="transmembrane region" description="Helical" evidence="10">
    <location>
        <begin position="369"/>
        <end position="388"/>
    </location>
</feature>
<evidence type="ECO:0000256" key="8">
    <source>
        <dbReference type="ARBA" id="ARBA00023136"/>
    </source>
</evidence>
<evidence type="ECO:0000313" key="13">
    <source>
        <dbReference type="Proteomes" id="UP000316416"/>
    </source>
</evidence>
<evidence type="ECO:0000313" key="12">
    <source>
        <dbReference type="EMBL" id="QPG57524.1"/>
    </source>
</evidence>
<comment type="subcellular location">
    <subcellularLocation>
        <location evidence="1">Membrane</location>
        <topology evidence="1">Multi-pass membrane protein</topology>
    </subcellularLocation>
</comment>
<reference evidence="12" key="1">
    <citation type="submission" date="2021-07" db="EMBL/GenBank/DDBJ databases">
        <title>Shewanella sp. YLB-07 whole genome sequence.</title>
        <authorList>
            <person name="Yu L."/>
        </authorList>
    </citation>
    <scope>NUCLEOTIDE SEQUENCE</scope>
    <source>
        <strain evidence="12">YLB-08</strain>
    </source>
</reference>
<evidence type="ECO:0000259" key="11">
    <source>
        <dbReference type="Pfam" id="PF00999"/>
    </source>
</evidence>
<feature type="transmembrane region" description="Helical" evidence="10">
    <location>
        <begin position="183"/>
        <end position="206"/>
    </location>
</feature>
<evidence type="ECO:0000256" key="7">
    <source>
        <dbReference type="ARBA" id="ARBA00023065"/>
    </source>
</evidence>
<feature type="transmembrane region" description="Helical" evidence="10">
    <location>
        <begin position="218"/>
        <end position="236"/>
    </location>
</feature>
<evidence type="ECO:0000256" key="5">
    <source>
        <dbReference type="ARBA" id="ARBA00022989"/>
    </source>
</evidence>
<sequence>MAVDLFIISLCLILFCGKVFGILFERLAMPAVVGEILAGLLLGPTLLNLVAPHPTLAVMAELGVILLLFSIGCETSIKRLYQAGGRAVSVAVLGIVVPAIVMGLTSAYYLTDSVFTAVYLGCALTATSIGISLRVLVQAKQGQTTVGNIILGAAVIDDVVGVILLSVLFNFASHGALDVTSTLLLIAKVLLFLIFTPPFARALLYLARALKPVNDSSGYEVIIAMILICFFAWLAHLFGAPALLGGFAVGLALSRQFISPFNRYLVNPFAFTHKMERSTKALVDVFAPIFFVYVGISLDLSQLDFSASGILILLWLSLLAIISKLVAGWLAGGNWQTKLVVGSAMVPRGEVGLVFAELGRRMEIIDSKLFTELVVIIAITTLIGPLLLKWSLNKHVKSQ</sequence>
<keyword evidence="5 10" id="KW-1133">Transmembrane helix</keyword>
<dbReference type="InterPro" id="IPR006153">
    <property type="entry name" value="Cation/H_exchanger_TM"/>
</dbReference>
<protein>
    <submittedName>
        <fullName evidence="12">Cation:proton antiporter</fullName>
    </submittedName>
</protein>
<dbReference type="InterPro" id="IPR038770">
    <property type="entry name" value="Na+/solute_symporter_sf"/>
</dbReference>
<keyword evidence="6" id="KW-0915">Sodium</keyword>
<evidence type="ECO:0000256" key="9">
    <source>
        <dbReference type="ARBA" id="ARBA00023201"/>
    </source>
</evidence>